<protein>
    <submittedName>
        <fullName evidence="4">Peroxidasin</fullName>
    </submittedName>
</protein>
<dbReference type="EMBL" id="JARQWQ010000049">
    <property type="protein sequence ID" value="KAK2557548.1"/>
    <property type="molecule type" value="Genomic_DNA"/>
</dbReference>
<name>A0AAD9QAC3_ACRCE</name>
<dbReference type="SUPFAM" id="SSF48726">
    <property type="entry name" value="Immunoglobulin"/>
    <property type="match status" value="1"/>
</dbReference>
<dbReference type="PANTHER" id="PTHR45080">
    <property type="entry name" value="CONTACTIN 5"/>
    <property type="match status" value="1"/>
</dbReference>
<reference evidence="4" key="1">
    <citation type="journal article" date="2023" name="G3 (Bethesda)">
        <title>Whole genome assembly and annotation of the endangered Caribbean coral Acropora cervicornis.</title>
        <authorList>
            <person name="Selwyn J.D."/>
            <person name="Vollmer S.V."/>
        </authorList>
    </citation>
    <scope>NUCLEOTIDE SEQUENCE</scope>
    <source>
        <strain evidence="4">K2</strain>
    </source>
</reference>
<dbReference type="SMART" id="SM00408">
    <property type="entry name" value="IGc2"/>
    <property type="match status" value="2"/>
</dbReference>
<dbReference type="InterPro" id="IPR013783">
    <property type="entry name" value="Ig-like_fold"/>
</dbReference>
<dbReference type="InterPro" id="IPR007110">
    <property type="entry name" value="Ig-like_dom"/>
</dbReference>
<accession>A0AAD9QAC3</accession>
<gene>
    <name evidence="4" type="ORF">P5673_020303</name>
</gene>
<dbReference type="Proteomes" id="UP001249851">
    <property type="component" value="Unassembled WGS sequence"/>
</dbReference>
<dbReference type="PANTHER" id="PTHR45080:SF8">
    <property type="entry name" value="IG-LIKE DOMAIN-CONTAINING PROTEIN"/>
    <property type="match status" value="1"/>
</dbReference>
<dbReference type="InterPro" id="IPR050958">
    <property type="entry name" value="Cell_Adh-Cytoskel_Orgn"/>
</dbReference>
<feature type="non-terminal residue" evidence="4">
    <location>
        <position position="1"/>
    </location>
</feature>
<keyword evidence="1" id="KW-0732">Signal</keyword>
<evidence type="ECO:0000256" key="2">
    <source>
        <dbReference type="ARBA" id="ARBA00023157"/>
    </source>
</evidence>
<reference evidence="4" key="2">
    <citation type="journal article" date="2023" name="Science">
        <title>Genomic signatures of disease resistance in endangered staghorn corals.</title>
        <authorList>
            <person name="Vollmer S.V."/>
            <person name="Selwyn J.D."/>
            <person name="Despard B.A."/>
            <person name="Roesel C.L."/>
        </authorList>
    </citation>
    <scope>NUCLEOTIDE SEQUENCE</scope>
    <source>
        <strain evidence="4">K2</strain>
    </source>
</reference>
<dbReference type="Gene3D" id="2.60.40.10">
    <property type="entry name" value="Immunoglobulins"/>
    <property type="match status" value="2"/>
</dbReference>
<comment type="caution">
    <text evidence="4">The sequence shown here is derived from an EMBL/GenBank/DDBJ whole genome shotgun (WGS) entry which is preliminary data.</text>
</comment>
<feature type="domain" description="Ig-like" evidence="3">
    <location>
        <begin position="83"/>
        <end position="160"/>
    </location>
</feature>
<keyword evidence="2" id="KW-1015">Disulfide bond</keyword>
<evidence type="ECO:0000256" key="1">
    <source>
        <dbReference type="ARBA" id="ARBA00022729"/>
    </source>
</evidence>
<proteinExistence type="predicted"/>
<sequence length="270" mass="29368">TPNNIITSNDLNVTAPTELTLNCSADGKPKPTTTWTRLCDNTVVSMPLNITGGNDKGNYRCIADNGVGEPLTKDVFVDVQVHPMITLASKVFVGREQTASLICEVEGNPTPTISWSPCDGKNVVCDGRYLNISNVQTARANYTCTATNALGVDSATTLLRKWTLRYTFTFTAIPFEWGRKADQNCIDEARASQAPGWRTHLHTPDIPVMSPHVEGEGAANVIGGQNVSLRLSLSGECDKKDSFWKILQKEVRYNMCPLLKSASSLDNSAS</sequence>
<dbReference type="InterPro" id="IPR036179">
    <property type="entry name" value="Ig-like_dom_sf"/>
</dbReference>
<dbReference type="GO" id="GO:0005886">
    <property type="term" value="C:plasma membrane"/>
    <property type="evidence" value="ECO:0007669"/>
    <property type="project" value="TreeGrafter"/>
</dbReference>
<dbReference type="SMART" id="SM00409">
    <property type="entry name" value="IG"/>
    <property type="match status" value="2"/>
</dbReference>
<dbReference type="Pfam" id="PF13927">
    <property type="entry name" value="Ig_3"/>
    <property type="match status" value="2"/>
</dbReference>
<dbReference type="AlphaFoldDB" id="A0AAD9QAC3"/>
<evidence type="ECO:0000313" key="5">
    <source>
        <dbReference type="Proteomes" id="UP001249851"/>
    </source>
</evidence>
<evidence type="ECO:0000259" key="3">
    <source>
        <dbReference type="PROSITE" id="PS50835"/>
    </source>
</evidence>
<dbReference type="GO" id="GO:0007156">
    <property type="term" value="P:homophilic cell adhesion via plasma membrane adhesion molecules"/>
    <property type="evidence" value="ECO:0007669"/>
    <property type="project" value="TreeGrafter"/>
</dbReference>
<organism evidence="4 5">
    <name type="scientific">Acropora cervicornis</name>
    <name type="common">Staghorn coral</name>
    <dbReference type="NCBI Taxonomy" id="6130"/>
    <lineage>
        <taxon>Eukaryota</taxon>
        <taxon>Metazoa</taxon>
        <taxon>Cnidaria</taxon>
        <taxon>Anthozoa</taxon>
        <taxon>Hexacorallia</taxon>
        <taxon>Scleractinia</taxon>
        <taxon>Astrocoeniina</taxon>
        <taxon>Acroporidae</taxon>
        <taxon>Acropora</taxon>
    </lineage>
</organism>
<feature type="domain" description="Ig-like" evidence="3">
    <location>
        <begin position="2"/>
        <end position="72"/>
    </location>
</feature>
<evidence type="ECO:0000313" key="4">
    <source>
        <dbReference type="EMBL" id="KAK2557548.1"/>
    </source>
</evidence>
<dbReference type="InterPro" id="IPR003599">
    <property type="entry name" value="Ig_sub"/>
</dbReference>
<dbReference type="InterPro" id="IPR003598">
    <property type="entry name" value="Ig_sub2"/>
</dbReference>
<keyword evidence="5" id="KW-1185">Reference proteome</keyword>
<dbReference type="PROSITE" id="PS50835">
    <property type="entry name" value="IG_LIKE"/>
    <property type="match status" value="2"/>
</dbReference>